<evidence type="ECO:0000256" key="1">
    <source>
        <dbReference type="ARBA" id="ARBA00022670"/>
    </source>
</evidence>
<protein>
    <submittedName>
        <fullName evidence="8">M3 family oligoendopeptidase</fullName>
        <ecNumber evidence="8">3.4.-.-</ecNumber>
    </submittedName>
</protein>
<evidence type="ECO:0000256" key="3">
    <source>
        <dbReference type="ARBA" id="ARBA00022801"/>
    </source>
</evidence>
<dbReference type="EC" id="3.4.-.-" evidence="8"/>
<dbReference type="PANTHER" id="PTHR11804:SF28">
    <property type="entry name" value="OLIGOENDOPEPTIDASE F"/>
    <property type="match status" value="1"/>
</dbReference>
<proteinExistence type="inferred from homology"/>
<dbReference type="Pfam" id="PF01432">
    <property type="entry name" value="Peptidase_M3"/>
    <property type="match status" value="1"/>
</dbReference>
<keyword evidence="5 6" id="KW-0482">Metalloprotease</keyword>
<sequence length="565" mass="65811">MLTFNEYKYERPDLEHLKDIVDDLFEQFDQAASADQQIEILQKYYEHQKYLRTMQSLASIRASIDTKDAFYDNERNFFNENSPAVTEITNRYRKSLTTSPFRTELEETFGSQLFALSENAQKIFDPALKDLYVKENRLSTEYSKLIASAEIKFDGKVLNLNEFGKYTQDKDRNIRKEATAAMQSFFRDNLDNIDQLFDELVKTRDQIAKGLGYNNFVEVGYILMNRIDYNPDMVKNFRDQVAEHVVPLVTELKERQKKRIGLSELKTYDEGFTFKDGTPTPEGSASDIMENGAKMYSELSKETDEFYQFMSARELFDVEAKKGKESGGYCAYIPEYNSPFIFSNFNGTLGDVKVLTHEAGHAFQKYMSGHFQTPEYRHATLESAEIHSMSMEYLTYPWMPLFFGNDTEKFKFTHMVNSLSFLPYGVAVDEFQHIIYENPELTPEERRKEWKKLEEKYLPDRDYDGIEPLESGAFWHRQMHIFRRPFYYIDYTLAQVCAMQFWQKAESNFDSAWEDYLNLCKLGGSLPFGALVESAGLKSPFEDGTVKSVVTDIKSYLDTIDDTSL</sequence>
<evidence type="ECO:0000256" key="5">
    <source>
        <dbReference type="ARBA" id="ARBA00023049"/>
    </source>
</evidence>
<evidence type="ECO:0000313" key="9">
    <source>
        <dbReference type="Proteomes" id="UP001597519"/>
    </source>
</evidence>
<dbReference type="GO" id="GO:0016787">
    <property type="term" value="F:hydrolase activity"/>
    <property type="evidence" value="ECO:0007669"/>
    <property type="project" value="UniProtKB-KW"/>
</dbReference>
<dbReference type="Gene3D" id="1.10.1370.30">
    <property type="match status" value="1"/>
</dbReference>
<evidence type="ECO:0000256" key="2">
    <source>
        <dbReference type="ARBA" id="ARBA00022723"/>
    </source>
</evidence>
<organism evidence="8 9">
    <name type="scientific">Corticicoccus populi</name>
    <dbReference type="NCBI Taxonomy" id="1812821"/>
    <lineage>
        <taxon>Bacteria</taxon>
        <taxon>Bacillati</taxon>
        <taxon>Bacillota</taxon>
        <taxon>Bacilli</taxon>
        <taxon>Bacillales</taxon>
        <taxon>Staphylococcaceae</taxon>
        <taxon>Corticicoccus</taxon>
    </lineage>
</organism>
<dbReference type="CDD" id="cd09606">
    <property type="entry name" value="M3B_PepF"/>
    <property type="match status" value="1"/>
</dbReference>
<accession>A0ABW5WZW3</accession>
<name>A0ABW5WZW3_9STAP</name>
<keyword evidence="2 6" id="KW-0479">Metal-binding</keyword>
<keyword evidence="4 6" id="KW-0862">Zinc</keyword>
<keyword evidence="1 6" id="KW-0645">Protease</keyword>
<comment type="similarity">
    <text evidence="6">Belongs to the peptidase M3 family.</text>
</comment>
<gene>
    <name evidence="8" type="ORF">ACFSX4_14005</name>
</gene>
<dbReference type="SUPFAM" id="SSF55486">
    <property type="entry name" value="Metalloproteases ('zincins'), catalytic domain"/>
    <property type="match status" value="1"/>
</dbReference>
<comment type="caution">
    <text evidence="8">The sequence shown here is derived from an EMBL/GenBank/DDBJ whole genome shotgun (WGS) entry which is preliminary data.</text>
</comment>
<evidence type="ECO:0000256" key="6">
    <source>
        <dbReference type="RuleBase" id="RU003435"/>
    </source>
</evidence>
<dbReference type="InterPro" id="IPR045090">
    <property type="entry name" value="Pept_M3A_M3B"/>
</dbReference>
<dbReference type="NCBIfam" id="TIGR02289">
    <property type="entry name" value="M3_not_pepF"/>
    <property type="match status" value="1"/>
</dbReference>
<reference evidence="9" key="1">
    <citation type="journal article" date="2019" name="Int. J. Syst. Evol. Microbiol.">
        <title>The Global Catalogue of Microorganisms (GCM) 10K type strain sequencing project: providing services to taxonomists for standard genome sequencing and annotation.</title>
        <authorList>
            <consortium name="The Broad Institute Genomics Platform"/>
            <consortium name="The Broad Institute Genome Sequencing Center for Infectious Disease"/>
            <person name="Wu L."/>
            <person name="Ma J."/>
        </authorList>
    </citation>
    <scope>NUCLEOTIDE SEQUENCE [LARGE SCALE GENOMIC DNA]</scope>
    <source>
        <strain evidence="9">KCTC 33575</strain>
    </source>
</reference>
<keyword evidence="3 6" id="KW-0378">Hydrolase</keyword>
<keyword evidence="9" id="KW-1185">Reference proteome</keyword>
<dbReference type="Proteomes" id="UP001597519">
    <property type="component" value="Unassembled WGS sequence"/>
</dbReference>
<dbReference type="PANTHER" id="PTHR11804">
    <property type="entry name" value="PROTEASE M3 THIMET OLIGOPEPTIDASE-RELATED"/>
    <property type="match status" value="1"/>
</dbReference>
<evidence type="ECO:0000313" key="8">
    <source>
        <dbReference type="EMBL" id="MFD2831587.1"/>
    </source>
</evidence>
<evidence type="ECO:0000256" key="4">
    <source>
        <dbReference type="ARBA" id="ARBA00022833"/>
    </source>
</evidence>
<dbReference type="InterPro" id="IPR001567">
    <property type="entry name" value="Pept_M3A_M3B_dom"/>
</dbReference>
<dbReference type="InterPro" id="IPR011976">
    <property type="entry name" value="Pept_M3B_oligopep-rel"/>
</dbReference>
<dbReference type="EMBL" id="JBHUOQ010000005">
    <property type="protein sequence ID" value="MFD2831587.1"/>
    <property type="molecule type" value="Genomic_DNA"/>
</dbReference>
<comment type="cofactor">
    <cofactor evidence="6">
        <name>Zn(2+)</name>
        <dbReference type="ChEBI" id="CHEBI:29105"/>
    </cofactor>
    <text evidence="6">Binds 1 zinc ion.</text>
</comment>
<dbReference type="RefSeq" id="WP_377775909.1">
    <property type="nucleotide sequence ID" value="NZ_JBHUOQ010000005.1"/>
</dbReference>
<evidence type="ECO:0000259" key="7">
    <source>
        <dbReference type="Pfam" id="PF01432"/>
    </source>
</evidence>
<feature type="domain" description="Peptidase M3A/M3B catalytic" evidence="7">
    <location>
        <begin position="166"/>
        <end position="548"/>
    </location>
</feature>